<dbReference type="PANTHER" id="PTHR43968">
    <property type="match status" value="1"/>
</dbReference>
<sequence length="222" mass="24803">MLVLCGFSLSNYYNKVKMALLEKGVPFTEELCPTGRPEMLEHSPLGKVPFIRTEQGSLCESQVIMEWIEARWPDPALMPRDPWAAAKVRELIVFIELHLELVARELYPQAFFGGTVSERSQERIRKLLDKNIAGFKRLARFSPYVAGDAFTQADCAAFVHLPLVALATKSVLGADLLAEHGVDWKAYTRFIGERPSAQKVTADRKADQERAAELAAQGRAKA</sequence>
<evidence type="ECO:0000313" key="4">
    <source>
        <dbReference type="Proteomes" id="UP001163266"/>
    </source>
</evidence>
<dbReference type="SFLD" id="SFLDS00019">
    <property type="entry name" value="Glutathione_Transferase_(cytos"/>
    <property type="match status" value="1"/>
</dbReference>
<reference evidence="3" key="1">
    <citation type="submission" date="2022-10" db="EMBL/GenBank/DDBJ databases">
        <title>Complete genome sequence of Schlegelella aquatica LMG 23380.</title>
        <authorList>
            <person name="Musilova J."/>
            <person name="Kourilova X."/>
            <person name="Bezdicek M."/>
            <person name="Hermankova K."/>
            <person name="Obruca S."/>
            <person name="Sedlar K."/>
        </authorList>
    </citation>
    <scope>NUCLEOTIDE SEQUENCE</scope>
    <source>
        <strain evidence="3">LMG 23380</strain>
    </source>
</reference>
<dbReference type="EMBL" id="CP110257">
    <property type="protein sequence ID" value="UZD54672.1"/>
    <property type="molecule type" value="Genomic_DNA"/>
</dbReference>
<evidence type="ECO:0000313" key="3">
    <source>
        <dbReference type="EMBL" id="UZD54672.1"/>
    </source>
</evidence>
<dbReference type="Gene3D" id="1.20.1050.10">
    <property type="match status" value="1"/>
</dbReference>
<gene>
    <name evidence="3" type="ORF">OMP39_13565</name>
</gene>
<dbReference type="InterPro" id="IPR036249">
    <property type="entry name" value="Thioredoxin-like_sf"/>
</dbReference>
<dbReference type="SUPFAM" id="SSF47616">
    <property type="entry name" value="GST C-terminal domain-like"/>
    <property type="match status" value="1"/>
</dbReference>
<dbReference type="InterPro" id="IPR010987">
    <property type="entry name" value="Glutathione-S-Trfase_C-like"/>
</dbReference>
<evidence type="ECO:0000259" key="2">
    <source>
        <dbReference type="PROSITE" id="PS50405"/>
    </source>
</evidence>
<dbReference type="Pfam" id="PF13417">
    <property type="entry name" value="GST_N_3"/>
    <property type="match status" value="1"/>
</dbReference>
<protein>
    <submittedName>
        <fullName evidence="3">Glutathione S-transferase</fullName>
    </submittedName>
</protein>
<dbReference type="InterPro" id="IPR040079">
    <property type="entry name" value="Glutathione_S-Trfase"/>
</dbReference>
<dbReference type="CDD" id="cd00570">
    <property type="entry name" value="GST_N_family"/>
    <property type="match status" value="1"/>
</dbReference>
<dbReference type="InterPro" id="IPR036282">
    <property type="entry name" value="Glutathione-S-Trfase_C_sf"/>
</dbReference>
<name>A0ABY6MRP9_9BURK</name>
<dbReference type="PROSITE" id="PS50405">
    <property type="entry name" value="GST_CTER"/>
    <property type="match status" value="1"/>
</dbReference>
<dbReference type="CDD" id="cd10424">
    <property type="entry name" value="GST_C_9"/>
    <property type="match status" value="1"/>
</dbReference>
<dbReference type="SUPFAM" id="SSF52833">
    <property type="entry name" value="Thioredoxin-like"/>
    <property type="match status" value="1"/>
</dbReference>
<dbReference type="PANTHER" id="PTHR43968:SF6">
    <property type="entry name" value="GLUTATHIONE S-TRANSFERASE OMEGA"/>
    <property type="match status" value="1"/>
</dbReference>
<proteinExistence type="predicted"/>
<keyword evidence="4" id="KW-1185">Reference proteome</keyword>
<organism evidence="3 4">
    <name type="scientific">Caldimonas aquatica</name>
    <dbReference type="NCBI Taxonomy" id="376175"/>
    <lineage>
        <taxon>Bacteria</taxon>
        <taxon>Pseudomonadati</taxon>
        <taxon>Pseudomonadota</taxon>
        <taxon>Betaproteobacteria</taxon>
        <taxon>Burkholderiales</taxon>
        <taxon>Sphaerotilaceae</taxon>
        <taxon>Caldimonas</taxon>
    </lineage>
</organism>
<dbReference type="Gene3D" id="3.40.30.10">
    <property type="entry name" value="Glutaredoxin"/>
    <property type="match status" value="1"/>
</dbReference>
<accession>A0ABY6MRP9</accession>
<dbReference type="RefSeq" id="WP_264892279.1">
    <property type="nucleotide sequence ID" value="NZ_CP110257.1"/>
</dbReference>
<evidence type="ECO:0000259" key="1">
    <source>
        <dbReference type="PROSITE" id="PS50404"/>
    </source>
</evidence>
<dbReference type="InterPro" id="IPR050983">
    <property type="entry name" value="GST_Omega/HSP26"/>
</dbReference>
<feature type="domain" description="GST C-terminal" evidence="2">
    <location>
        <begin position="81"/>
        <end position="214"/>
    </location>
</feature>
<dbReference type="Proteomes" id="UP001163266">
    <property type="component" value="Chromosome"/>
</dbReference>
<feature type="domain" description="GST N-terminal" evidence="1">
    <location>
        <begin position="1"/>
        <end position="76"/>
    </location>
</feature>
<dbReference type="PROSITE" id="PS50404">
    <property type="entry name" value="GST_NTER"/>
    <property type="match status" value="1"/>
</dbReference>
<dbReference type="InterPro" id="IPR004045">
    <property type="entry name" value="Glutathione_S-Trfase_N"/>
</dbReference>